<dbReference type="InterPro" id="IPR012338">
    <property type="entry name" value="Beta-lactam/transpept-like"/>
</dbReference>
<dbReference type="NCBIfam" id="TIGR00666">
    <property type="entry name" value="PBP4"/>
    <property type="match status" value="1"/>
</dbReference>
<name>A0A2Z4GBT9_9BACT</name>
<dbReference type="PRINTS" id="PR00922">
    <property type="entry name" value="DADACBPTASE3"/>
</dbReference>
<keyword evidence="2" id="KW-0378">Hydrolase</keyword>
<reference evidence="3 4" key="1">
    <citation type="submission" date="2018-05" db="EMBL/GenBank/DDBJ databases">
        <title>Complete genome sequence of Arcticibacterium luteifluviistationis SM1504T, a cytophagaceae bacterium isolated from Arctic surface seawater.</title>
        <authorList>
            <person name="Li Y."/>
            <person name="Qin Q.-L."/>
        </authorList>
    </citation>
    <scope>NUCLEOTIDE SEQUENCE [LARGE SCALE GENOMIC DNA]</scope>
    <source>
        <strain evidence="3 4">SM1504</strain>
    </source>
</reference>
<dbReference type="SUPFAM" id="SSF56601">
    <property type="entry name" value="beta-lactamase/transpeptidase-like"/>
    <property type="match status" value="1"/>
</dbReference>
<dbReference type="EMBL" id="CP029480">
    <property type="protein sequence ID" value="AWV98666.1"/>
    <property type="molecule type" value="Genomic_DNA"/>
</dbReference>
<dbReference type="Gene3D" id="3.50.80.20">
    <property type="entry name" value="D-Ala-D-Ala carboxypeptidase C, peptidase S13"/>
    <property type="match status" value="1"/>
</dbReference>
<dbReference type="RefSeq" id="WP_111371859.1">
    <property type="nucleotide sequence ID" value="NZ_CP029480.1"/>
</dbReference>
<dbReference type="Pfam" id="PF02113">
    <property type="entry name" value="Peptidase_S13"/>
    <property type="match status" value="1"/>
</dbReference>
<dbReference type="GO" id="GO:0000270">
    <property type="term" value="P:peptidoglycan metabolic process"/>
    <property type="evidence" value="ECO:0007669"/>
    <property type="project" value="TreeGrafter"/>
</dbReference>
<comment type="similarity">
    <text evidence="1">Belongs to the peptidase S13 family.</text>
</comment>
<evidence type="ECO:0000313" key="4">
    <source>
        <dbReference type="Proteomes" id="UP000249873"/>
    </source>
</evidence>
<evidence type="ECO:0000256" key="2">
    <source>
        <dbReference type="ARBA" id="ARBA00022801"/>
    </source>
</evidence>
<dbReference type="Gene3D" id="3.40.710.10">
    <property type="entry name" value="DD-peptidase/beta-lactamase superfamily"/>
    <property type="match status" value="1"/>
</dbReference>
<proteinExistence type="inferred from homology"/>
<keyword evidence="4" id="KW-1185">Reference proteome</keyword>
<dbReference type="PANTHER" id="PTHR30023">
    <property type="entry name" value="D-ALANYL-D-ALANINE CARBOXYPEPTIDASE"/>
    <property type="match status" value="1"/>
</dbReference>
<keyword evidence="3" id="KW-0645">Protease</keyword>
<keyword evidence="3" id="KW-0121">Carboxypeptidase</keyword>
<sequence length="478" mass="53179">MTFFALILLQFSAIQSELLTDLKRFQVSDGIEHGTVAASIHRVSDNKPVLSFNEEKGVNSASTLKLITTATILNKLGSGFRYKTDLFYTGQISNNSLNGDLLIEGNGDPSFGSERGRNPYDQVLDDIYQTLNTLGIKEINGNIIIDDETVFEFDAPDSWIWGDMGNYYGALPHKFNINENFFRVYFDPGNSVGANATVKNLIPFDPDWQIINLVKTGTSNSGDQVYIYSNPNSEVLILKGTVPLGRKNFPVKGSIPNPAKLFRVELLKMLEKKGIEVADRHLTPLAADLPNSQTERHLIKRFLSQTLEELSQDCNFSSINLYADAFLHTTSLADTGFENFNDALKSLRSHWEERVSDLAGFNPKDGSGLSPSGYITASNMTNILSAMSKEVEYESFLNTIPVLGQEGSVRYKDRQKRTDGRVKAKSGSIESTRAFAGYFTDKQGTDYAFMVAVNRYEPDASSKVRSFLDNFLVKMGTK</sequence>
<dbReference type="KEGG" id="als:DJ013_10985"/>
<gene>
    <name evidence="3" type="primary">dacB</name>
    <name evidence="3" type="ORF">DJ013_10985</name>
</gene>
<dbReference type="Proteomes" id="UP000249873">
    <property type="component" value="Chromosome"/>
</dbReference>
<dbReference type="InterPro" id="IPR000667">
    <property type="entry name" value="Peptidase_S13"/>
</dbReference>
<evidence type="ECO:0000313" key="3">
    <source>
        <dbReference type="EMBL" id="AWV98666.1"/>
    </source>
</evidence>
<dbReference type="GO" id="GO:0006508">
    <property type="term" value="P:proteolysis"/>
    <property type="evidence" value="ECO:0007669"/>
    <property type="project" value="InterPro"/>
</dbReference>
<dbReference type="AlphaFoldDB" id="A0A2Z4GBT9"/>
<accession>A0A2Z4GBT9</accession>
<dbReference type="GO" id="GO:0004185">
    <property type="term" value="F:serine-type carboxypeptidase activity"/>
    <property type="evidence" value="ECO:0007669"/>
    <property type="project" value="InterPro"/>
</dbReference>
<dbReference type="OrthoDB" id="9802627at2"/>
<organism evidence="3 4">
    <name type="scientific">Arcticibacterium luteifluviistationis</name>
    <dbReference type="NCBI Taxonomy" id="1784714"/>
    <lineage>
        <taxon>Bacteria</taxon>
        <taxon>Pseudomonadati</taxon>
        <taxon>Bacteroidota</taxon>
        <taxon>Cytophagia</taxon>
        <taxon>Cytophagales</taxon>
        <taxon>Leadbetterellaceae</taxon>
        <taxon>Arcticibacterium</taxon>
    </lineage>
</organism>
<dbReference type="PANTHER" id="PTHR30023:SF0">
    <property type="entry name" value="PENICILLIN-SENSITIVE CARBOXYPEPTIDASE A"/>
    <property type="match status" value="1"/>
</dbReference>
<evidence type="ECO:0000256" key="1">
    <source>
        <dbReference type="ARBA" id="ARBA00006096"/>
    </source>
</evidence>
<protein>
    <submittedName>
        <fullName evidence="3">D-alanyl-D-alanine carboxypeptidase/D-alanyl-D-alanine-endopeptidase</fullName>
    </submittedName>
</protein>